<dbReference type="EMBL" id="KF594185">
    <property type="protein sequence ID" value="AIE38418.1"/>
    <property type="molecule type" value="Genomic_DNA"/>
</dbReference>
<dbReference type="EMBL" id="KF594194">
    <property type="protein sequence ID" value="AIE38805.1"/>
    <property type="molecule type" value="Genomic_DNA"/>
</dbReference>
<dbReference type="EMBL" id="KF594186">
    <property type="protein sequence ID" value="AIE38461.1"/>
    <property type="molecule type" value="Genomic_DNA"/>
</dbReference>
<evidence type="ECO:0000313" key="2">
    <source>
        <dbReference type="EMBL" id="AIE38418.1"/>
    </source>
</evidence>
<evidence type="ECO:0000313" key="7">
    <source>
        <dbReference type="EMBL" id="AIE38633.1"/>
    </source>
</evidence>
<dbReference type="EMBL" id="KF594187">
    <property type="protein sequence ID" value="AIE38504.1"/>
    <property type="molecule type" value="Genomic_DNA"/>
</dbReference>
<proteinExistence type="predicted"/>
<dbReference type="EMBL" id="KF594193">
    <property type="protein sequence ID" value="AIE38762.1"/>
    <property type="molecule type" value="Genomic_DNA"/>
</dbReference>
<accession>A0A075EI16</accession>
<dbReference type="EMBL" id="KF594192">
    <property type="protein sequence ID" value="AIE38719.1"/>
    <property type="molecule type" value="Genomic_DNA"/>
</dbReference>
<evidence type="ECO:0000313" key="11">
    <source>
        <dbReference type="EMBL" id="AIE38805.1"/>
    </source>
</evidence>
<sequence>MAVNTYTIKNARLLFRNFAGEKDRFGNTARTFCVILPDDAVDDFRTEGSTSRP</sequence>
<evidence type="ECO:0000313" key="10">
    <source>
        <dbReference type="EMBL" id="AIE38762.1"/>
    </source>
</evidence>
<evidence type="ECO:0000313" key="9">
    <source>
        <dbReference type="EMBL" id="AIE38719.1"/>
    </source>
</evidence>
<evidence type="ECO:0000313" key="8">
    <source>
        <dbReference type="EMBL" id="AIE38676.1"/>
    </source>
</evidence>
<dbReference type="EMBL" id="KF594191">
    <property type="protein sequence ID" value="AIE38676.1"/>
    <property type="molecule type" value="Genomic_DNA"/>
</dbReference>
<evidence type="ECO:0000313" key="5">
    <source>
        <dbReference type="EMBL" id="AIE38547.1"/>
    </source>
</evidence>
<evidence type="ECO:0000313" key="3">
    <source>
        <dbReference type="EMBL" id="AIE38461.1"/>
    </source>
</evidence>
<dbReference type="EMBL" id="KF594184">
    <property type="protein sequence ID" value="AIE38375.1"/>
    <property type="molecule type" value="Genomic_DNA"/>
</dbReference>
<protein>
    <submittedName>
        <fullName evidence="3">Uncharacterized protein</fullName>
    </submittedName>
</protein>
<evidence type="ECO:0000313" key="6">
    <source>
        <dbReference type="EMBL" id="AIE38590.1"/>
    </source>
</evidence>
<dbReference type="EMBL" id="KF594188">
    <property type="protein sequence ID" value="AIE38547.1"/>
    <property type="molecule type" value="Genomic_DNA"/>
</dbReference>
<evidence type="ECO:0000313" key="4">
    <source>
        <dbReference type="EMBL" id="AIE38504.1"/>
    </source>
</evidence>
<organism evidence="3">
    <name type="scientific">Siphovirus contig89</name>
    <dbReference type="NCBI Taxonomy" id="1518022"/>
    <lineage>
        <taxon>Viruses</taxon>
        <taxon>Duplodnaviria</taxon>
        <taxon>Heunggongvirae</taxon>
        <taxon>Uroviricota</taxon>
        <taxon>Caudoviricetes</taxon>
    </lineage>
</organism>
<evidence type="ECO:0000313" key="1">
    <source>
        <dbReference type="EMBL" id="AIE38375.1"/>
    </source>
</evidence>
<name>A0A075EI16_9CAUD</name>
<reference evidence="3" key="1">
    <citation type="journal article" date="2014" name="ISME J.">
        <title>Human oral viruses are personal, persistent and gender-consistent.</title>
        <authorList>
            <person name="Abeles S.R."/>
            <person name="Robles-Sikisaka R."/>
            <person name="Ly M."/>
            <person name="Lum A.G."/>
            <person name="Salzman J."/>
            <person name="Boehm T.K."/>
            <person name="Pride D.T."/>
        </authorList>
    </citation>
    <scope>NUCLEOTIDE SEQUENCE</scope>
    <source>
        <strain evidence="8">Day14AM</strain>
        <strain evidence="1">Day1AM</strain>
        <strain evidence="2">Day1Noon</strain>
        <strain evidence="3">Day1PM</strain>
        <strain evidence="4">Day2AM</strain>
        <strain evidence="9">Day30AM</strain>
        <strain evidence="10">Day30Noon</strain>
        <strain evidence="5">Day4AM</strain>
        <strain evidence="11">Day60AM</strain>
        <strain evidence="6">Day7AM</strain>
        <strain evidence="7">Day7Noon</strain>
    </source>
</reference>
<dbReference type="EMBL" id="KF594189">
    <property type="protein sequence ID" value="AIE38590.1"/>
    <property type="molecule type" value="Genomic_DNA"/>
</dbReference>
<dbReference type="EMBL" id="KF594190">
    <property type="protein sequence ID" value="AIE38633.1"/>
    <property type="molecule type" value="Genomic_DNA"/>
</dbReference>